<dbReference type="AlphaFoldDB" id="A0A2I0KQ11"/>
<dbReference type="EMBL" id="PGOL01000438">
    <property type="protein sequence ID" value="PKI70588.1"/>
    <property type="molecule type" value="Genomic_DNA"/>
</dbReference>
<protein>
    <submittedName>
        <fullName evidence="3">Uncharacterized protein</fullName>
    </submittedName>
</protein>
<keyword evidence="2" id="KW-0812">Transmembrane</keyword>
<reference evidence="3 4" key="1">
    <citation type="submission" date="2017-11" db="EMBL/GenBank/DDBJ databases">
        <title>De-novo sequencing of pomegranate (Punica granatum L.) genome.</title>
        <authorList>
            <person name="Akparov Z."/>
            <person name="Amiraslanov A."/>
            <person name="Hajiyeva S."/>
            <person name="Abbasov M."/>
            <person name="Kaur K."/>
            <person name="Hamwieh A."/>
            <person name="Solovyev V."/>
            <person name="Salamov A."/>
            <person name="Braich B."/>
            <person name="Kosarev P."/>
            <person name="Mahmoud A."/>
            <person name="Hajiyev E."/>
            <person name="Babayeva S."/>
            <person name="Izzatullayeva V."/>
            <person name="Mammadov A."/>
            <person name="Mammadov A."/>
            <person name="Sharifova S."/>
            <person name="Ojaghi J."/>
            <person name="Eynullazada K."/>
            <person name="Bayramov B."/>
            <person name="Abdulazimova A."/>
            <person name="Shahmuradov I."/>
        </authorList>
    </citation>
    <scope>NUCLEOTIDE SEQUENCE [LARGE SCALE GENOMIC DNA]</scope>
    <source>
        <strain evidence="4">cv. AG2017</strain>
        <tissue evidence="3">Leaf</tissue>
    </source>
</reference>
<evidence type="ECO:0000313" key="3">
    <source>
        <dbReference type="EMBL" id="PKI70588.1"/>
    </source>
</evidence>
<keyword evidence="2" id="KW-0472">Membrane</keyword>
<evidence type="ECO:0000256" key="1">
    <source>
        <dbReference type="SAM" id="MobiDB-lite"/>
    </source>
</evidence>
<accession>A0A2I0KQ11</accession>
<proteinExistence type="predicted"/>
<keyword evidence="4" id="KW-1185">Reference proteome</keyword>
<name>A0A2I0KQ11_PUNGR</name>
<organism evidence="3 4">
    <name type="scientific">Punica granatum</name>
    <name type="common">Pomegranate</name>
    <dbReference type="NCBI Taxonomy" id="22663"/>
    <lineage>
        <taxon>Eukaryota</taxon>
        <taxon>Viridiplantae</taxon>
        <taxon>Streptophyta</taxon>
        <taxon>Embryophyta</taxon>
        <taxon>Tracheophyta</taxon>
        <taxon>Spermatophyta</taxon>
        <taxon>Magnoliopsida</taxon>
        <taxon>eudicotyledons</taxon>
        <taxon>Gunneridae</taxon>
        <taxon>Pentapetalae</taxon>
        <taxon>rosids</taxon>
        <taxon>malvids</taxon>
        <taxon>Myrtales</taxon>
        <taxon>Lythraceae</taxon>
        <taxon>Punica</taxon>
    </lineage>
</organism>
<evidence type="ECO:0000256" key="2">
    <source>
        <dbReference type="SAM" id="Phobius"/>
    </source>
</evidence>
<feature type="region of interest" description="Disordered" evidence="1">
    <location>
        <begin position="1"/>
        <end position="34"/>
    </location>
</feature>
<comment type="caution">
    <text evidence="3">The sequence shown here is derived from an EMBL/GenBank/DDBJ whole genome shotgun (WGS) entry which is preliminary data.</text>
</comment>
<keyword evidence="2" id="KW-1133">Transmembrane helix</keyword>
<feature type="compositionally biased region" description="Polar residues" evidence="1">
    <location>
        <begin position="11"/>
        <end position="20"/>
    </location>
</feature>
<evidence type="ECO:0000313" key="4">
    <source>
        <dbReference type="Proteomes" id="UP000233551"/>
    </source>
</evidence>
<dbReference type="Proteomes" id="UP000233551">
    <property type="component" value="Unassembled WGS sequence"/>
</dbReference>
<sequence length="77" mass="8402">MRHQDQLPCRTKNNGSQHPSVESPRSSRRKPLPRLSRSFTTLTAAFLVNLASSGIPLTGLALIPLVTSSKFEARADS</sequence>
<feature type="transmembrane region" description="Helical" evidence="2">
    <location>
        <begin position="39"/>
        <end position="63"/>
    </location>
</feature>
<gene>
    <name evidence="3" type="ORF">CRG98_009093</name>
</gene>